<dbReference type="InterPro" id="IPR038251">
    <property type="entry name" value="PdxB_dimer_sf"/>
</dbReference>
<evidence type="ECO:0000256" key="4">
    <source>
        <dbReference type="ARBA" id="ARBA00023096"/>
    </source>
</evidence>
<feature type="binding site" evidence="5">
    <location>
        <position position="149"/>
    </location>
    <ligand>
        <name>NAD(+)</name>
        <dbReference type="ChEBI" id="CHEBI:57540"/>
    </ligand>
</feature>
<evidence type="ECO:0000256" key="3">
    <source>
        <dbReference type="ARBA" id="ARBA00023027"/>
    </source>
</evidence>
<dbReference type="GO" id="GO:0051287">
    <property type="term" value="F:NAD binding"/>
    <property type="evidence" value="ECO:0007669"/>
    <property type="project" value="InterPro"/>
</dbReference>
<name>A0A348WP24_9GAMM</name>
<comment type="similarity">
    <text evidence="5">Belongs to the D-isomer specific 2-hydroxyacid dehydrogenase family. PdxB subfamily.</text>
</comment>
<dbReference type="InterPro" id="IPR024531">
    <property type="entry name" value="Erythronate-4-P_DHase_dimer"/>
</dbReference>
<evidence type="ECO:0000313" key="10">
    <source>
        <dbReference type="Proteomes" id="UP000262878"/>
    </source>
</evidence>
<proteinExistence type="inferred from homology"/>
<dbReference type="InterPro" id="IPR029753">
    <property type="entry name" value="D-isomer_DH_CS"/>
</dbReference>
<dbReference type="CDD" id="cd12158">
    <property type="entry name" value="ErythrP_dh"/>
    <property type="match status" value="1"/>
</dbReference>
<dbReference type="SUPFAM" id="SSF51735">
    <property type="entry name" value="NAD(P)-binding Rossmann-fold domains"/>
    <property type="match status" value="1"/>
</dbReference>
<keyword evidence="3 5" id="KW-0520">NAD</keyword>
<comment type="catalytic activity">
    <reaction evidence="5">
        <text>4-phospho-D-erythronate + NAD(+) = (R)-3-hydroxy-2-oxo-4-phosphooxybutanoate + NADH + H(+)</text>
        <dbReference type="Rhea" id="RHEA:18829"/>
        <dbReference type="ChEBI" id="CHEBI:15378"/>
        <dbReference type="ChEBI" id="CHEBI:57540"/>
        <dbReference type="ChEBI" id="CHEBI:57945"/>
        <dbReference type="ChEBI" id="CHEBI:58538"/>
        <dbReference type="ChEBI" id="CHEBI:58766"/>
        <dbReference type="EC" id="1.1.1.290"/>
    </reaction>
</comment>
<gene>
    <name evidence="5" type="primary">pdxB</name>
    <name evidence="9" type="ORF">DCR58_05795</name>
</gene>
<evidence type="ECO:0000259" key="6">
    <source>
        <dbReference type="Pfam" id="PF00389"/>
    </source>
</evidence>
<comment type="caution">
    <text evidence="9">The sequence shown here is derived from an EMBL/GenBank/DDBJ whole genome shotgun (WGS) entry which is preliminary data.</text>
</comment>
<feature type="binding site" evidence="5">
    <location>
        <position position="67"/>
    </location>
    <ligand>
        <name>substrate</name>
    </ligand>
</feature>
<dbReference type="InterPro" id="IPR020921">
    <property type="entry name" value="Erythronate-4-P_DHase"/>
</dbReference>
<evidence type="ECO:0000259" key="8">
    <source>
        <dbReference type="Pfam" id="PF11890"/>
    </source>
</evidence>
<comment type="subcellular location">
    <subcellularLocation>
        <location evidence="5">Cytoplasm</location>
    </subcellularLocation>
</comment>
<dbReference type="GO" id="GO:0046983">
    <property type="term" value="F:protein dimerization activity"/>
    <property type="evidence" value="ECO:0007669"/>
    <property type="project" value="InterPro"/>
</dbReference>
<evidence type="ECO:0000256" key="5">
    <source>
        <dbReference type="HAMAP-Rule" id="MF_01825"/>
    </source>
</evidence>
<comment type="caution">
    <text evidence="5">Lacks conserved residue(s) required for the propagation of feature annotation.</text>
</comment>
<comment type="function">
    <text evidence="5">Catalyzes the oxidation of erythronate-4-phosphate to 3-hydroxy-2-oxo-4-phosphonooxybutanoate.</text>
</comment>
<dbReference type="STRING" id="314276.OS145_12106"/>
<dbReference type="UniPathway" id="UPA00244">
    <property type="reaction ID" value="UER00310"/>
</dbReference>
<feature type="active site" evidence="5">
    <location>
        <position position="210"/>
    </location>
</feature>
<dbReference type="GO" id="GO:0008615">
    <property type="term" value="P:pyridoxine biosynthetic process"/>
    <property type="evidence" value="ECO:0007669"/>
    <property type="project" value="UniProtKB-UniRule"/>
</dbReference>
<keyword evidence="2 5" id="KW-0560">Oxidoreductase</keyword>
<evidence type="ECO:0000256" key="1">
    <source>
        <dbReference type="ARBA" id="ARBA00022490"/>
    </source>
</evidence>
<dbReference type="GO" id="GO:0005737">
    <property type="term" value="C:cytoplasm"/>
    <property type="evidence" value="ECO:0007669"/>
    <property type="project" value="UniProtKB-SubCell"/>
</dbReference>
<reference evidence="9 10" key="1">
    <citation type="journal article" date="2018" name="Nat. Biotechnol.">
        <title>A standardized bacterial taxonomy based on genome phylogeny substantially revises the tree of life.</title>
        <authorList>
            <person name="Parks D.H."/>
            <person name="Chuvochina M."/>
            <person name="Waite D.W."/>
            <person name="Rinke C."/>
            <person name="Skarshewski A."/>
            <person name="Chaumeil P.A."/>
            <person name="Hugenholtz P."/>
        </authorList>
    </citation>
    <scope>NUCLEOTIDE SEQUENCE [LARGE SCALE GENOMIC DNA]</scope>
    <source>
        <strain evidence="9">UBA9360</strain>
    </source>
</reference>
<dbReference type="Gene3D" id="3.40.50.720">
    <property type="entry name" value="NAD(P)-binding Rossmann-like Domain"/>
    <property type="match status" value="2"/>
</dbReference>
<feature type="active site" description="Proton donor" evidence="5">
    <location>
        <position position="256"/>
    </location>
</feature>
<dbReference type="InterPro" id="IPR006140">
    <property type="entry name" value="D-isomer_DH_NAD-bd"/>
</dbReference>
<keyword evidence="4 5" id="KW-0664">Pyridoxine biosynthesis</keyword>
<feature type="binding site" evidence="5">
    <location>
        <position position="234"/>
    </location>
    <ligand>
        <name>NAD(+)</name>
        <dbReference type="ChEBI" id="CHEBI:57540"/>
    </ligand>
</feature>
<dbReference type="Pfam" id="PF11890">
    <property type="entry name" value="DUF3410"/>
    <property type="match status" value="1"/>
</dbReference>
<organism evidence="9 10">
    <name type="scientific">Idiomarina baltica</name>
    <dbReference type="NCBI Taxonomy" id="190892"/>
    <lineage>
        <taxon>Bacteria</taxon>
        <taxon>Pseudomonadati</taxon>
        <taxon>Pseudomonadota</taxon>
        <taxon>Gammaproteobacteria</taxon>
        <taxon>Alteromonadales</taxon>
        <taxon>Idiomarinaceae</taxon>
        <taxon>Idiomarina</taxon>
    </lineage>
</organism>
<comment type="pathway">
    <text evidence="5">Cofactor biosynthesis; pyridoxine 5'-phosphate biosynthesis; pyridoxine 5'-phosphate from D-erythrose 4-phosphate: step 2/5.</text>
</comment>
<evidence type="ECO:0000256" key="2">
    <source>
        <dbReference type="ARBA" id="ARBA00023002"/>
    </source>
</evidence>
<feature type="binding site" evidence="5">
    <location>
        <position position="259"/>
    </location>
    <ligand>
        <name>NAD(+)</name>
        <dbReference type="ChEBI" id="CHEBI:57540"/>
    </ligand>
</feature>
<dbReference type="HAMAP" id="MF_01825">
    <property type="entry name" value="PdxB"/>
    <property type="match status" value="1"/>
</dbReference>
<dbReference type="PANTHER" id="PTHR10996">
    <property type="entry name" value="2-HYDROXYACID DEHYDROGENASE-RELATED"/>
    <property type="match status" value="1"/>
</dbReference>
<dbReference type="AlphaFoldDB" id="A0A348WP24"/>
<dbReference type="Pfam" id="PF02826">
    <property type="entry name" value="2-Hacid_dh_C"/>
    <property type="match status" value="1"/>
</dbReference>
<comment type="subunit">
    <text evidence="5">Homodimer.</text>
</comment>
<dbReference type="InterPro" id="IPR050223">
    <property type="entry name" value="D-isomer_2-hydroxyacid_DH"/>
</dbReference>
<keyword evidence="1 5" id="KW-0963">Cytoplasm</keyword>
<dbReference type="InterPro" id="IPR036291">
    <property type="entry name" value="NAD(P)-bd_dom_sf"/>
</dbReference>
<feature type="active site" evidence="5">
    <location>
        <position position="239"/>
    </location>
</feature>
<evidence type="ECO:0000313" key="9">
    <source>
        <dbReference type="EMBL" id="HAR56286.1"/>
    </source>
</evidence>
<feature type="domain" description="D-isomer specific 2-hydroxyacid dehydrogenase NAD-binding" evidence="7">
    <location>
        <begin position="111"/>
        <end position="258"/>
    </location>
</feature>
<dbReference type="SUPFAM" id="SSF52283">
    <property type="entry name" value="Formate/glycerate dehydrogenase catalytic domain-like"/>
    <property type="match status" value="1"/>
</dbReference>
<accession>A0A348WP24</accession>
<dbReference type="Proteomes" id="UP000262878">
    <property type="component" value="Unassembled WGS sequence"/>
</dbReference>
<sequence>MHIVADQNIPALPELLGNVGHLTCYVGRTPPPELLETADALLVRSITQVDAALLKQAPQLKFVATATIGKEHLAIDALDARAIQWANAPGCNADSVGEYVLTAVLKVLQQQHRLGEVLDLDVAIVGAGHTGTAAGQRLAALGMNVHYYDPPLAEQGDSRAHSHWQRVLTSDIISLHVPLTRKGLYPTHHLIDIEALQSLHSGQLLINACRGAVIDNHAVIARCEQGECPTLVFDVFEGEPEINKAILPYLAIATPHIAGHSLEGKVGGAYQVATALCKHFDIPLPVKLADVLPEVNWRTLGAVSIQRLPDLAKLVLALYPIDEDDRMMRSHGLTASGFDQLRKNYRKDNPRRQLNNQSIACHNAAQVIRFKQLGFNAYQVC</sequence>
<dbReference type="EC" id="1.1.1.290" evidence="5"/>
<dbReference type="EMBL" id="DMUP01000131">
    <property type="protein sequence ID" value="HAR56286.1"/>
    <property type="molecule type" value="Genomic_DNA"/>
</dbReference>
<feature type="domain" description="Erythronate-4-phosphate dehydrogenase dimerisation" evidence="8">
    <location>
        <begin position="292"/>
        <end position="374"/>
    </location>
</feature>
<feature type="binding site" evidence="5">
    <location>
        <position position="45"/>
    </location>
    <ligand>
        <name>substrate</name>
    </ligand>
</feature>
<evidence type="ECO:0000259" key="7">
    <source>
        <dbReference type="Pfam" id="PF02826"/>
    </source>
</evidence>
<protein>
    <recommendedName>
        <fullName evidence="5">Erythronate-4-phosphate dehydrogenase</fullName>
        <ecNumber evidence="5">1.1.1.290</ecNumber>
    </recommendedName>
</protein>
<dbReference type="PROSITE" id="PS00671">
    <property type="entry name" value="D_2_HYDROXYACID_DH_3"/>
    <property type="match status" value="1"/>
</dbReference>
<dbReference type="Gene3D" id="3.30.1370.170">
    <property type="match status" value="1"/>
</dbReference>
<dbReference type="InterPro" id="IPR006139">
    <property type="entry name" value="D-isomer_2_OHA_DH_cat_dom"/>
</dbReference>
<dbReference type="Pfam" id="PF00389">
    <property type="entry name" value="2-Hacid_dh"/>
    <property type="match status" value="1"/>
</dbReference>
<dbReference type="GO" id="GO:0033711">
    <property type="term" value="F:4-phosphoerythronate dehydrogenase activity"/>
    <property type="evidence" value="ECO:0007669"/>
    <property type="project" value="UniProtKB-EC"/>
</dbReference>
<feature type="domain" description="D-isomer specific 2-hydroxyacid dehydrogenase catalytic" evidence="6">
    <location>
        <begin position="33"/>
        <end position="259"/>
    </location>
</feature>